<protein>
    <submittedName>
        <fullName evidence="3">Membrane protein</fullName>
    </submittedName>
</protein>
<keyword evidence="1" id="KW-0812">Transmembrane</keyword>
<evidence type="ECO:0000313" key="3">
    <source>
        <dbReference type="EMBL" id="GAP30777.1"/>
    </source>
</evidence>
<evidence type="ECO:0000256" key="1">
    <source>
        <dbReference type="SAM" id="Phobius"/>
    </source>
</evidence>
<dbReference type="GeneID" id="93374408"/>
<dbReference type="OrthoDB" id="4538058at2"/>
<dbReference type="Proteomes" id="UP000180166">
    <property type="component" value="Chromosome"/>
</dbReference>
<feature type="transmembrane region" description="Helical" evidence="1">
    <location>
        <begin position="141"/>
        <end position="160"/>
    </location>
</feature>
<evidence type="ECO:0000313" key="5">
    <source>
        <dbReference type="Proteomes" id="UP000180166"/>
    </source>
</evidence>
<reference evidence="3 4" key="2">
    <citation type="journal article" date="2016" name="Genome Announc.">
        <title>Draft Genome Sequence of Erythromycin- and Oxytetracycline-Sensitive Nocardia seriolae Strain U-1 (NBRC 110359).</title>
        <authorList>
            <person name="Imajoh M."/>
            <person name="Sukeda M."/>
            <person name="Shimizu M."/>
            <person name="Yamane J."/>
            <person name="Ohnishi K."/>
            <person name="Oshima S."/>
        </authorList>
    </citation>
    <scope>NUCLEOTIDE SEQUENCE [LARGE SCALE GENOMIC DNA]</scope>
    <source>
        <strain evidence="3 4">U-1</strain>
    </source>
</reference>
<gene>
    <name evidence="2" type="ORF">NS506_05224</name>
    <name evidence="3" type="ORF">NSK11_contig00094-0007</name>
</gene>
<feature type="transmembrane region" description="Helical" evidence="1">
    <location>
        <begin position="202"/>
        <end position="226"/>
    </location>
</feature>
<keyword evidence="4" id="KW-1185">Reference proteome</keyword>
<reference evidence="2 5" key="3">
    <citation type="submission" date="2016-10" db="EMBL/GenBank/DDBJ databases">
        <title>Genome sequence of Nocardia seriolae strain EM150506, isolated from Anguila japonica.</title>
        <authorList>
            <person name="Han H.-J."/>
        </authorList>
    </citation>
    <scope>NUCLEOTIDE SEQUENCE [LARGE SCALE GENOMIC DNA]</scope>
    <source>
        <strain evidence="2 5">EM150506</strain>
    </source>
</reference>
<evidence type="ECO:0000313" key="4">
    <source>
        <dbReference type="Proteomes" id="UP000037179"/>
    </source>
</evidence>
<dbReference type="RefSeq" id="WP_033089471.1">
    <property type="nucleotide sequence ID" value="NZ_AP017900.1"/>
</dbReference>
<feature type="transmembrane region" description="Helical" evidence="1">
    <location>
        <begin position="16"/>
        <end position="36"/>
    </location>
</feature>
<feature type="transmembrane region" description="Helical" evidence="1">
    <location>
        <begin position="80"/>
        <end position="107"/>
    </location>
</feature>
<dbReference type="AlphaFoldDB" id="A0A0B8NGN7"/>
<dbReference type="KEGG" id="nsr:NS506_05224"/>
<keyword evidence="1" id="KW-0472">Membrane</keyword>
<keyword evidence="1" id="KW-1133">Transmembrane helix</keyword>
<organism evidence="3 4">
    <name type="scientific">Nocardia seriolae</name>
    <dbReference type="NCBI Taxonomy" id="37332"/>
    <lineage>
        <taxon>Bacteria</taxon>
        <taxon>Bacillati</taxon>
        <taxon>Actinomycetota</taxon>
        <taxon>Actinomycetes</taxon>
        <taxon>Mycobacteriales</taxon>
        <taxon>Nocardiaceae</taxon>
        <taxon>Nocardia</taxon>
    </lineage>
</organism>
<reference evidence="4" key="1">
    <citation type="submission" date="2015-07" db="EMBL/GenBank/DDBJ databases">
        <title>Nocardia seriolae U-1 whole genome shotgun sequence.</title>
        <authorList>
            <person name="Imajoh M."/>
            <person name="Fukumoto Y."/>
            <person name="Sukeda M."/>
            <person name="Yamane J."/>
            <person name="Yamasaki K."/>
            <person name="Shimizu M."/>
            <person name="Ohnishi K."/>
            <person name="Oshima S."/>
        </authorList>
    </citation>
    <scope>NUCLEOTIDE SEQUENCE [LARGE SCALE GENOMIC DNA]</scope>
    <source>
        <strain evidence="4">U-1</strain>
    </source>
</reference>
<proteinExistence type="predicted"/>
<evidence type="ECO:0000313" key="2">
    <source>
        <dbReference type="EMBL" id="APA99270.1"/>
    </source>
</evidence>
<accession>A0A0B8NGN7</accession>
<sequence>MSTHTPERAAPEHVSIGGWIARTLVLVVFVPPRLLWEAIKRIPRLVAAAFGLFDEHLAKPLAILFRDWVFRPLRNFVRRYLWHLLIQQLLFGMVLTPLGAFLLAYVLRPIQRAIEEWVWRRVLKPGIPWIFRNIVRPVARAIAWTIVTAVEWLIVIPISAAWRRILYPGGRWFALTVLEPLIRWLIVRPLEHLWRWVLRPLVYALLVTIVFGWRVATTVVAVTVVAPCRWLNRTVLQPLFAAIARAWQAMAKPVRWAYRTVVMPWRARIAEVWTLIFG</sequence>
<dbReference type="EMBL" id="BBYQ01000094">
    <property type="protein sequence ID" value="GAP30777.1"/>
    <property type="molecule type" value="Genomic_DNA"/>
</dbReference>
<dbReference type="Proteomes" id="UP000037179">
    <property type="component" value="Unassembled WGS sequence"/>
</dbReference>
<name>A0A0B8NGN7_9NOCA</name>
<dbReference type="EMBL" id="CP017839">
    <property type="protein sequence ID" value="APA99270.1"/>
    <property type="molecule type" value="Genomic_DNA"/>
</dbReference>